<evidence type="ECO:0000313" key="3">
    <source>
        <dbReference type="Proteomes" id="UP000252884"/>
    </source>
</evidence>
<dbReference type="Pfam" id="PF03061">
    <property type="entry name" value="4HBT"/>
    <property type="match status" value="1"/>
</dbReference>
<feature type="domain" description="Thioesterase" evidence="1">
    <location>
        <begin position="56"/>
        <end position="137"/>
    </location>
</feature>
<proteinExistence type="predicted"/>
<organism evidence="2 3">
    <name type="scientific">Pseudorhodoferax soli</name>
    <dbReference type="NCBI Taxonomy" id="545864"/>
    <lineage>
        <taxon>Bacteria</taxon>
        <taxon>Pseudomonadati</taxon>
        <taxon>Pseudomonadota</taxon>
        <taxon>Betaproteobacteria</taxon>
        <taxon>Burkholderiales</taxon>
        <taxon>Comamonadaceae</taxon>
    </lineage>
</organism>
<gene>
    <name evidence="2" type="ORF">DES41_107102</name>
</gene>
<keyword evidence="3" id="KW-1185">Reference proteome</keyword>
<sequence length="154" mass="16192">MTLNAIQDAYAPLFSHCFGCGSANPHGHRLRSYLKGSETVATFVPEAKYSSGIADNVYGGLIAALLDCHGTASAAAFCQRSERDNGAACPQLPRFVTASLNVNFKRPTPLGPELQLKGTLLSLVGRKALIGLELSANGEVCVAGEMLAIRLVNS</sequence>
<accession>A0A368XKM9</accession>
<dbReference type="Proteomes" id="UP000252884">
    <property type="component" value="Unassembled WGS sequence"/>
</dbReference>
<name>A0A368XKM9_9BURK</name>
<evidence type="ECO:0000313" key="2">
    <source>
        <dbReference type="EMBL" id="RCW68581.1"/>
    </source>
</evidence>
<dbReference type="OrthoDB" id="9792301at2"/>
<reference evidence="2 3" key="1">
    <citation type="submission" date="2018-07" db="EMBL/GenBank/DDBJ databases">
        <title>Genomic Encyclopedia of Type Strains, Phase IV (KMG-IV): sequencing the most valuable type-strain genomes for metagenomic binning, comparative biology and taxonomic classification.</title>
        <authorList>
            <person name="Goeker M."/>
        </authorList>
    </citation>
    <scope>NUCLEOTIDE SEQUENCE [LARGE SCALE GENOMIC DNA]</scope>
    <source>
        <strain evidence="2 3">DSM 21634</strain>
    </source>
</reference>
<evidence type="ECO:0000259" key="1">
    <source>
        <dbReference type="Pfam" id="PF03061"/>
    </source>
</evidence>
<dbReference type="GO" id="GO:0016790">
    <property type="term" value="F:thiolester hydrolase activity"/>
    <property type="evidence" value="ECO:0007669"/>
    <property type="project" value="UniProtKB-ARBA"/>
</dbReference>
<dbReference type="AlphaFoldDB" id="A0A368XKM9"/>
<comment type="caution">
    <text evidence="2">The sequence shown here is derived from an EMBL/GenBank/DDBJ whole genome shotgun (WGS) entry which is preliminary data.</text>
</comment>
<dbReference type="InterPro" id="IPR006683">
    <property type="entry name" value="Thioestr_dom"/>
</dbReference>
<dbReference type="EMBL" id="QPJK01000007">
    <property type="protein sequence ID" value="RCW68581.1"/>
    <property type="molecule type" value="Genomic_DNA"/>
</dbReference>
<dbReference type="SUPFAM" id="SSF54637">
    <property type="entry name" value="Thioesterase/thiol ester dehydrase-isomerase"/>
    <property type="match status" value="1"/>
</dbReference>
<protein>
    <submittedName>
        <fullName evidence="2">Thioesterase superfamily protein</fullName>
    </submittedName>
</protein>
<dbReference type="InterPro" id="IPR029069">
    <property type="entry name" value="HotDog_dom_sf"/>
</dbReference>
<dbReference type="Gene3D" id="3.10.129.10">
    <property type="entry name" value="Hotdog Thioesterase"/>
    <property type="match status" value="1"/>
</dbReference>
<dbReference type="RefSeq" id="WP_114470119.1">
    <property type="nucleotide sequence ID" value="NZ_QPJK01000007.1"/>
</dbReference>